<gene>
    <name evidence="2" type="ORF">KQX54_014191</name>
</gene>
<name>A0AAV7IPS3_COTGL</name>
<protein>
    <submittedName>
        <fullName evidence="2">Uncharacterized protein</fullName>
    </submittedName>
</protein>
<sequence>MKILYFSLLIVDFISADYFENMPTIIDFNGYIVEGSDFIIKEYSLLILNKKGRLEFTHTGVLKPICHWKKLDNETFKNYTQEFCLKFGIPWNTGTESLKSLRENIDDVIAISKRIYVRDNEQKKLLMDFLGLKLDDKFTSLVEDLGYEAPLKMSTHCIHHADHRNNNCAIDNVEAMYDWLLKSKNSRKYKSESKEVKKHVVVDFIGYYIPEDRFVIKEFNAYVLNDPHHIVDNKLNKYFITGKPGYISSKSLQLEDMPIDYQAHYQAFYESFGIPWDAGSTKFGSYQRGLRKYFQDAINIYVKNNGNKKLLLELIGSENESKIIVLKKFGYHDPPVIGTECKYHDYPKKNICAKDNSAVMVNWVFRNRKKLNITDLEDD</sequence>
<proteinExistence type="predicted"/>
<evidence type="ECO:0000313" key="2">
    <source>
        <dbReference type="EMBL" id="KAH0554966.1"/>
    </source>
</evidence>
<organism evidence="2 3">
    <name type="scientific">Cotesia glomerata</name>
    <name type="common">Lepidopteran parasitic wasp</name>
    <name type="synonym">Apanteles glomeratus</name>
    <dbReference type="NCBI Taxonomy" id="32391"/>
    <lineage>
        <taxon>Eukaryota</taxon>
        <taxon>Metazoa</taxon>
        <taxon>Ecdysozoa</taxon>
        <taxon>Arthropoda</taxon>
        <taxon>Hexapoda</taxon>
        <taxon>Insecta</taxon>
        <taxon>Pterygota</taxon>
        <taxon>Neoptera</taxon>
        <taxon>Endopterygota</taxon>
        <taxon>Hymenoptera</taxon>
        <taxon>Apocrita</taxon>
        <taxon>Ichneumonoidea</taxon>
        <taxon>Braconidae</taxon>
        <taxon>Microgastrinae</taxon>
        <taxon>Cotesia</taxon>
    </lineage>
</organism>
<feature type="chain" id="PRO_5043596970" evidence="1">
    <location>
        <begin position="17"/>
        <end position="379"/>
    </location>
</feature>
<dbReference type="Proteomes" id="UP000826195">
    <property type="component" value="Unassembled WGS sequence"/>
</dbReference>
<reference evidence="2 3" key="1">
    <citation type="journal article" date="2021" name="J. Hered.">
        <title>A chromosome-level genome assembly of the parasitoid wasp, Cotesia glomerata (Hymenoptera: Braconidae).</title>
        <authorList>
            <person name="Pinto B.J."/>
            <person name="Weis J.J."/>
            <person name="Gamble T."/>
            <person name="Ode P.J."/>
            <person name="Paul R."/>
            <person name="Zaspel J.M."/>
        </authorList>
    </citation>
    <scope>NUCLEOTIDE SEQUENCE [LARGE SCALE GENOMIC DNA]</scope>
    <source>
        <strain evidence="2">CgM1</strain>
    </source>
</reference>
<evidence type="ECO:0000256" key="1">
    <source>
        <dbReference type="SAM" id="SignalP"/>
    </source>
</evidence>
<dbReference type="EMBL" id="JAHXZJ010001119">
    <property type="protein sequence ID" value="KAH0554966.1"/>
    <property type="molecule type" value="Genomic_DNA"/>
</dbReference>
<accession>A0AAV7IPS3</accession>
<dbReference type="AlphaFoldDB" id="A0AAV7IPS3"/>
<feature type="signal peptide" evidence="1">
    <location>
        <begin position="1"/>
        <end position="16"/>
    </location>
</feature>
<keyword evidence="1" id="KW-0732">Signal</keyword>
<keyword evidence="3" id="KW-1185">Reference proteome</keyword>
<comment type="caution">
    <text evidence="2">The sequence shown here is derived from an EMBL/GenBank/DDBJ whole genome shotgun (WGS) entry which is preliminary data.</text>
</comment>
<evidence type="ECO:0000313" key="3">
    <source>
        <dbReference type="Proteomes" id="UP000826195"/>
    </source>
</evidence>